<dbReference type="HOGENOM" id="CLU_1733484_0_0_1"/>
<protein>
    <submittedName>
        <fullName evidence="1 2">Uncharacterized protein</fullName>
    </submittedName>
</protein>
<keyword evidence="3" id="KW-1185">Reference proteome</keyword>
<dbReference type="AlphaFoldDB" id="T1ERJ4"/>
<evidence type="ECO:0000313" key="3">
    <source>
        <dbReference type="Proteomes" id="UP000015101"/>
    </source>
</evidence>
<accession>T1ERJ4</accession>
<evidence type="ECO:0000313" key="2">
    <source>
        <dbReference type="EnsemblMetazoa" id="HelroP161490"/>
    </source>
</evidence>
<name>T1ERJ4_HELRO</name>
<dbReference type="KEGG" id="hro:HELRODRAFT_161490"/>
<dbReference type="EnsemblMetazoa" id="HelroT161490">
    <property type="protein sequence ID" value="HelroP161490"/>
    <property type="gene ID" value="HelroG161490"/>
</dbReference>
<reference evidence="3" key="1">
    <citation type="submission" date="2012-12" db="EMBL/GenBank/DDBJ databases">
        <authorList>
            <person name="Hellsten U."/>
            <person name="Grimwood J."/>
            <person name="Chapman J.A."/>
            <person name="Shapiro H."/>
            <person name="Aerts A."/>
            <person name="Otillar R.P."/>
            <person name="Terry A.Y."/>
            <person name="Boore J.L."/>
            <person name="Simakov O."/>
            <person name="Marletaz F."/>
            <person name="Cho S.-J."/>
            <person name="Edsinger-Gonzales E."/>
            <person name="Havlak P."/>
            <person name="Kuo D.-H."/>
            <person name="Larsson T."/>
            <person name="Lv J."/>
            <person name="Arendt D."/>
            <person name="Savage R."/>
            <person name="Osoegawa K."/>
            <person name="de Jong P."/>
            <person name="Lindberg D.R."/>
            <person name="Seaver E.C."/>
            <person name="Weisblat D.A."/>
            <person name="Putnam N.H."/>
            <person name="Grigoriev I.V."/>
            <person name="Rokhsar D.S."/>
        </authorList>
    </citation>
    <scope>NUCLEOTIDE SEQUENCE</scope>
</reference>
<sequence length="151" mass="17338">MVGVGTLTFKINGIAHVNIKKYQEISKNIQKCPEMFQQRRICLAKPCPVNLALLFKWNQLLNYITISLVKYNHLKVNEQKNINDHINNNINININNINNNISNNINNNISNNINNNNINNNSNNINNNVNSNFKINHVVLTNPSPLTFIYI</sequence>
<reference evidence="1 3" key="2">
    <citation type="journal article" date="2013" name="Nature">
        <title>Insights into bilaterian evolution from three spiralian genomes.</title>
        <authorList>
            <person name="Simakov O."/>
            <person name="Marletaz F."/>
            <person name="Cho S.J."/>
            <person name="Edsinger-Gonzales E."/>
            <person name="Havlak P."/>
            <person name="Hellsten U."/>
            <person name="Kuo D.H."/>
            <person name="Larsson T."/>
            <person name="Lv J."/>
            <person name="Arendt D."/>
            <person name="Savage R."/>
            <person name="Osoegawa K."/>
            <person name="de Jong P."/>
            <person name="Grimwood J."/>
            <person name="Chapman J.A."/>
            <person name="Shapiro H."/>
            <person name="Aerts A."/>
            <person name="Otillar R.P."/>
            <person name="Terry A.Y."/>
            <person name="Boore J.L."/>
            <person name="Grigoriev I.V."/>
            <person name="Lindberg D.R."/>
            <person name="Seaver E.C."/>
            <person name="Weisblat D.A."/>
            <person name="Putnam N.H."/>
            <person name="Rokhsar D.S."/>
        </authorList>
    </citation>
    <scope>NUCLEOTIDE SEQUENCE</scope>
</reference>
<dbReference type="CTD" id="20199194"/>
<dbReference type="RefSeq" id="XP_009019653.1">
    <property type="nucleotide sequence ID" value="XM_009021405.1"/>
</dbReference>
<organism evidence="2 3">
    <name type="scientific">Helobdella robusta</name>
    <name type="common">Californian leech</name>
    <dbReference type="NCBI Taxonomy" id="6412"/>
    <lineage>
        <taxon>Eukaryota</taxon>
        <taxon>Metazoa</taxon>
        <taxon>Spiralia</taxon>
        <taxon>Lophotrochozoa</taxon>
        <taxon>Annelida</taxon>
        <taxon>Clitellata</taxon>
        <taxon>Hirudinea</taxon>
        <taxon>Rhynchobdellida</taxon>
        <taxon>Glossiphoniidae</taxon>
        <taxon>Helobdella</taxon>
    </lineage>
</organism>
<evidence type="ECO:0000313" key="1">
    <source>
        <dbReference type="EMBL" id="ESO02245.1"/>
    </source>
</evidence>
<dbReference type="EMBL" id="AMQM01000830">
    <property type="status" value="NOT_ANNOTATED_CDS"/>
    <property type="molecule type" value="Genomic_DNA"/>
</dbReference>
<dbReference type="GeneID" id="20199194"/>
<gene>
    <name evidence="2" type="primary">20199194</name>
    <name evidence="1" type="ORF">HELRODRAFT_161490</name>
</gene>
<dbReference type="EMBL" id="KB096742">
    <property type="protein sequence ID" value="ESO02245.1"/>
    <property type="molecule type" value="Genomic_DNA"/>
</dbReference>
<dbReference type="InParanoid" id="T1ERJ4"/>
<reference evidence="2" key="3">
    <citation type="submission" date="2015-06" db="UniProtKB">
        <authorList>
            <consortium name="EnsemblMetazoa"/>
        </authorList>
    </citation>
    <scope>IDENTIFICATION</scope>
</reference>
<proteinExistence type="predicted"/>
<dbReference type="Proteomes" id="UP000015101">
    <property type="component" value="Unassembled WGS sequence"/>
</dbReference>